<dbReference type="Gene3D" id="3.30.70.1560">
    <property type="entry name" value="Alpha-L RNA-binding motif"/>
    <property type="match status" value="1"/>
</dbReference>
<dbReference type="RefSeq" id="WP_281094827.1">
    <property type="nucleotide sequence ID" value="NZ_JARYZI010000008.1"/>
</dbReference>
<organism evidence="6 7">
    <name type="scientific">Fusibacter bizertensis</name>
    <dbReference type="NCBI Taxonomy" id="1488331"/>
    <lineage>
        <taxon>Bacteria</taxon>
        <taxon>Bacillati</taxon>
        <taxon>Bacillota</taxon>
        <taxon>Clostridia</taxon>
        <taxon>Eubacteriales</taxon>
        <taxon>Eubacteriales Family XII. Incertae Sedis</taxon>
        <taxon>Fusibacter</taxon>
    </lineage>
</organism>
<keyword evidence="3" id="KW-0694">RNA-binding</keyword>
<keyword evidence="2 4" id="KW-0413">Isomerase</keyword>
<reference evidence="6 7" key="1">
    <citation type="submission" date="2023-04" db="EMBL/GenBank/DDBJ databases">
        <title>Fusibacter bizertensis strain WBS, isolated from littoral bottom sediments of the Arctic seas - biochemical and genomic analysis.</title>
        <authorList>
            <person name="Brioukhanov A.L."/>
        </authorList>
    </citation>
    <scope>NUCLEOTIDE SEQUENCE [LARGE SCALE GENOMIC DNA]</scope>
    <source>
        <strain evidence="6 7">WBS</strain>
    </source>
</reference>
<dbReference type="InterPro" id="IPR036986">
    <property type="entry name" value="S4_RNA-bd_sf"/>
</dbReference>
<dbReference type="SUPFAM" id="SSF55120">
    <property type="entry name" value="Pseudouridine synthase"/>
    <property type="match status" value="1"/>
</dbReference>
<dbReference type="CDD" id="cd00165">
    <property type="entry name" value="S4"/>
    <property type="match status" value="1"/>
</dbReference>
<comment type="similarity">
    <text evidence="1 4">Belongs to the pseudouridine synthase RsuA family.</text>
</comment>
<evidence type="ECO:0000259" key="5">
    <source>
        <dbReference type="SMART" id="SM00363"/>
    </source>
</evidence>
<dbReference type="PROSITE" id="PS01149">
    <property type="entry name" value="PSI_RSU"/>
    <property type="match status" value="1"/>
</dbReference>
<keyword evidence="7" id="KW-1185">Reference proteome</keyword>
<dbReference type="InterPro" id="IPR042092">
    <property type="entry name" value="PsdUridine_s_RsuA/RluB/E/F_cat"/>
</dbReference>
<dbReference type="InterPro" id="IPR018496">
    <property type="entry name" value="PsdUridine_synth_RsuA/RluB_CS"/>
</dbReference>
<sequence>MRLNKFLSDAGVCSRREADRQIEAGNVSINGIVASLGTQVEANDEVLFNGKSIKNTQEKVVLAVYKPIGVECTSSTEVKNNIVNLVNYPTRVFPVGRLDKNSEGLILMTNDGELSNGILKARYYHEKEYIVIVNKPVSKAFLYNMSKGVNILDTVTRPCEVEKLDERTFKIILTQGLNRQIRRMCEALDYEVVNLKRIRVLNIMLKGLKKGEWRTLEADELLALRDIVSKNDEHAFD</sequence>
<proteinExistence type="inferred from homology"/>
<evidence type="ECO:0000256" key="2">
    <source>
        <dbReference type="ARBA" id="ARBA00023235"/>
    </source>
</evidence>
<dbReference type="Gene3D" id="3.10.290.10">
    <property type="entry name" value="RNA-binding S4 domain"/>
    <property type="match status" value="1"/>
</dbReference>
<evidence type="ECO:0000313" key="6">
    <source>
        <dbReference type="EMBL" id="MDH8678934.1"/>
    </source>
</evidence>
<dbReference type="SUPFAM" id="SSF55174">
    <property type="entry name" value="Alpha-L RNA-binding motif"/>
    <property type="match status" value="1"/>
</dbReference>
<dbReference type="InterPro" id="IPR002942">
    <property type="entry name" value="S4_RNA-bd"/>
</dbReference>
<dbReference type="PROSITE" id="PS50889">
    <property type="entry name" value="S4"/>
    <property type="match status" value="1"/>
</dbReference>
<dbReference type="PANTHER" id="PTHR47683:SF2">
    <property type="entry name" value="RNA-BINDING S4 DOMAIN-CONTAINING PROTEIN"/>
    <property type="match status" value="1"/>
</dbReference>
<dbReference type="InterPro" id="IPR000748">
    <property type="entry name" value="PsdUridine_synth_RsuA/RluB/E/F"/>
</dbReference>
<gene>
    <name evidence="6" type="ORF">QE109_12280</name>
</gene>
<dbReference type="EMBL" id="JARYZI010000008">
    <property type="protein sequence ID" value="MDH8678934.1"/>
    <property type="molecule type" value="Genomic_DNA"/>
</dbReference>
<evidence type="ECO:0000256" key="3">
    <source>
        <dbReference type="PROSITE-ProRule" id="PRU00182"/>
    </source>
</evidence>
<accession>A0ABT6NET0</accession>
<evidence type="ECO:0000256" key="1">
    <source>
        <dbReference type="ARBA" id="ARBA00008348"/>
    </source>
</evidence>
<dbReference type="Gene3D" id="3.30.70.580">
    <property type="entry name" value="Pseudouridine synthase I, catalytic domain, N-terminal subdomain"/>
    <property type="match status" value="1"/>
</dbReference>
<dbReference type="Pfam" id="PF00849">
    <property type="entry name" value="PseudoU_synth_2"/>
    <property type="match status" value="1"/>
</dbReference>
<dbReference type="InterPro" id="IPR050343">
    <property type="entry name" value="RsuA_PseudoU_synthase"/>
</dbReference>
<name>A0ABT6NET0_9FIRM</name>
<dbReference type="InterPro" id="IPR006145">
    <property type="entry name" value="PsdUridine_synth_RsuA/RluA"/>
</dbReference>
<dbReference type="EC" id="5.4.99.-" evidence="4"/>
<evidence type="ECO:0000313" key="7">
    <source>
        <dbReference type="Proteomes" id="UP001158045"/>
    </source>
</evidence>
<comment type="caution">
    <text evidence="6">The sequence shown here is derived from an EMBL/GenBank/DDBJ whole genome shotgun (WGS) entry which is preliminary data.</text>
</comment>
<dbReference type="InterPro" id="IPR020103">
    <property type="entry name" value="PsdUridine_synth_cat_dom_sf"/>
</dbReference>
<dbReference type="InterPro" id="IPR020094">
    <property type="entry name" value="TruA/RsuA/RluB/E/F_N"/>
</dbReference>
<dbReference type="NCBIfam" id="TIGR00093">
    <property type="entry name" value="pseudouridine synthase"/>
    <property type="match status" value="1"/>
</dbReference>
<dbReference type="Pfam" id="PF01479">
    <property type="entry name" value="S4"/>
    <property type="match status" value="1"/>
</dbReference>
<feature type="domain" description="RNA-binding S4" evidence="5">
    <location>
        <begin position="1"/>
        <end position="66"/>
    </location>
</feature>
<dbReference type="SMART" id="SM00363">
    <property type="entry name" value="S4"/>
    <property type="match status" value="1"/>
</dbReference>
<evidence type="ECO:0000256" key="4">
    <source>
        <dbReference type="RuleBase" id="RU003887"/>
    </source>
</evidence>
<dbReference type="PANTHER" id="PTHR47683">
    <property type="entry name" value="PSEUDOURIDINE SYNTHASE FAMILY PROTEIN-RELATED"/>
    <property type="match status" value="1"/>
</dbReference>
<dbReference type="Proteomes" id="UP001158045">
    <property type="component" value="Unassembled WGS sequence"/>
</dbReference>
<protein>
    <recommendedName>
        <fullName evidence="4">Pseudouridine synthase</fullName>
        <ecNumber evidence="4">5.4.99.-</ecNumber>
    </recommendedName>
</protein>